<evidence type="ECO:0000313" key="3">
    <source>
        <dbReference type="EMBL" id="SLM92289.1"/>
    </source>
</evidence>
<dbReference type="Gene3D" id="3.40.50.1820">
    <property type="entry name" value="alpha/beta hydrolase"/>
    <property type="match status" value="1"/>
</dbReference>
<dbReference type="Proteomes" id="UP000195981">
    <property type="component" value="Unassembled WGS sequence"/>
</dbReference>
<dbReference type="InterPro" id="IPR029058">
    <property type="entry name" value="AB_hydrolase_fold"/>
</dbReference>
<dbReference type="InterPro" id="IPR000073">
    <property type="entry name" value="AB_hydrolase_1"/>
</dbReference>
<feature type="compositionally biased region" description="Basic and acidic residues" evidence="1">
    <location>
        <begin position="1"/>
        <end position="12"/>
    </location>
</feature>
<protein>
    <submittedName>
        <fullName evidence="3">Alpha/beta hydrolase fold</fullName>
    </submittedName>
</protein>
<reference evidence="3 4" key="1">
    <citation type="submission" date="2017-02" db="EMBL/GenBank/DDBJ databases">
        <authorList>
            <person name="Peterson S.W."/>
        </authorList>
    </citation>
    <scope>NUCLEOTIDE SEQUENCE [LARGE SCALE GENOMIC DNA]</scope>
    <source>
        <strain evidence="3 4">CIP104813</strain>
    </source>
</reference>
<evidence type="ECO:0000313" key="4">
    <source>
        <dbReference type="Proteomes" id="UP000195981"/>
    </source>
</evidence>
<feature type="domain" description="AB hydrolase-1" evidence="2">
    <location>
        <begin position="103"/>
        <end position="195"/>
    </location>
</feature>
<dbReference type="Pfam" id="PF00561">
    <property type="entry name" value="Abhydrolase_1"/>
    <property type="match status" value="1"/>
</dbReference>
<dbReference type="PANTHER" id="PTHR43433">
    <property type="entry name" value="HYDROLASE, ALPHA/BETA FOLD FAMILY PROTEIN"/>
    <property type="match status" value="1"/>
</dbReference>
<gene>
    <name evidence="3" type="ORF">FM110_07830</name>
</gene>
<evidence type="ECO:0000256" key="1">
    <source>
        <dbReference type="SAM" id="MobiDB-lite"/>
    </source>
</evidence>
<proteinExistence type="predicted"/>
<organism evidence="3 4">
    <name type="scientific">Brachybacterium nesterenkovii</name>
    <dbReference type="NCBI Taxonomy" id="47847"/>
    <lineage>
        <taxon>Bacteria</taxon>
        <taxon>Bacillati</taxon>
        <taxon>Actinomycetota</taxon>
        <taxon>Actinomycetes</taxon>
        <taxon>Micrococcales</taxon>
        <taxon>Dermabacteraceae</taxon>
        <taxon>Brachybacterium</taxon>
    </lineage>
</organism>
<dbReference type="SUPFAM" id="SSF53474">
    <property type="entry name" value="alpha/beta-Hydrolases"/>
    <property type="match status" value="1"/>
</dbReference>
<feature type="region of interest" description="Disordered" evidence="1">
    <location>
        <begin position="1"/>
        <end position="25"/>
    </location>
</feature>
<dbReference type="PANTHER" id="PTHR43433:SF5">
    <property type="entry name" value="AB HYDROLASE-1 DOMAIN-CONTAINING PROTEIN"/>
    <property type="match status" value="1"/>
</dbReference>
<dbReference type="InterPro" id="IPR050471">
    <property type="entry name" value="AB_hydrolase"/>
</dbReference>
<dbReference type="GO" id="GO:0016787">
    <property type="term" value="F:hydrolase activity"/>
    <property type="evidence" value="ECO:0007669"/>
    <property type="project" value="UniProtKB-KW"/>
</dbReference>
<dbReference type="AlphaFoldDB" id="A0A1X6X1A0"/>
<keyword evidence="3" id="KW-0378">Hydrolase</keyword>
<dbReference type="OrthoDB" id="3253328at2"/>
<evidence type="ECO:0000259" key="2">
    <source>
        <dbReference type="Pfam" id="PF00561"/>
    </source>
</evidence>
<name>A0A1X6X1A0_9MICO</name>
<accession>A0A1X6X1A0</accession>
<sequence>MSQADATRRANDADDAATLEPRGVRPPLVDIADRRGQDELLQIRNDLMTVYRPVSADDPRLFPLRYARAGAGRDGRRSGLPPIVILPDGPELASVLPYDVLRRMMTMRGLDVIMVEHRGVGLSRLDAEGRDLPADAMRLAEVVGDVLAVLNRSGVERAVLYGVGYGAALAQILAAEHPERVHSLVLDSPLTSADDEAVGQRRFRELYWEGADPQTASIASVLRGLVEDGVLDGPSAGPVLAAVHEYGGPDAVGDLVDLLAQGRGALTWRSIREVLTREWLQSTPYVFENDLVARIARTELGMGSHADGGDLDPLALLAEQVADAAPFAGEPFDLHALSRRITAPTLVLAGAEDLVSPPEIARDLAGRIPGAHLLELPGLGHSILDAHPNVAIVAAWWSAAGCADQLAGRERELAAIPRASLNRALGHTLRIALLAERISPWKLRLESARMRREGAGENATGRRARRASAL</sequence>
<dbReference type="EMBL" id="FWFG01000068">
    <property type="protein sequence ID" value="SLM92289.1"/>
    <property type="molecule type" value="Genomic_DNA"/>
</dbReference>
<dbReference type="RefSeq" id="WP_087104215.1">
    <property type="nucleotide sequence ID" value="NZ_FWFG01000068.1"/>
</dbReference>
<keyword evidence="4" id="KW-1185">Reference proteome</keyword>